<dbReference type="Gene3D" id="3.30.710.10">
    <property type="entry name" value="Potassium Channel Kv1.1, Chain A"/>
    <property type="match status" value="2"/>
</dbReference>
<dbReference type="SMART" id="SM00225">
    <property type="entry name" value="BTB"/>
    <property type="match status" value="2"/>
</dbReference>
<dbReference type="PROSITE" id="PS50097">
    <property type="entry name" value="BTB"/>
    <property type="match status" value="1"/>
</dbReference>
<sequence>MYRLENMEHVPSMNNMLTGSNDCSLKLNSRQTVHTSRLLLVMHSEFLKKCLESVPAGHCEYDIMLPDAPHNIVEKLVEMLSAGEICGTRAELNDIVELAMVLQIRGSESWKYLIIKVERDDVNWHQRAVLSALRLSKNRNREIFYLSTSAQWQLGEISLAPATSSMANNQHQQSSNETAACPSPSRTKKLWNPEHIKTIQKILERSPNDCFFISKRWQKVYTNRLLLAIHSEHLKECLHTRPEGTGPYDIMLPEASHNIVKKLVQVLLDGEICGTKAELDDVVDLAKFLQIRDIESWKYSMK</sequence>
<dbReference type="AlphaFoldDB" id="A0AAG5DS31"/>
<dbReference type="SUPFAM" id="SSF54695">
    <property type="entry name" value="POZ domain"/>
    <property type="match status" value="2"/>
</dbReference>
<feature type="region of interest" description="Disordered" evidence="1">
    <location>
        <begin position="165"/>
        <end position="188"/>
    </location>
</feature>
<evidence type="ECO:0000313" key="4">
    <source>
        <dbReference type="Proteomes" id="UP000075880"/>
    </source>
</evidence>
<dbReference type="InterPro" id="IPR011333">
    <property type="entry name" value="SKP1/BTB/POZ_sf"/>
</dbReference>
<dbReference type="Pfam" id="PF00651">
    <property type="entry name" value="BTB"/>
    <property type="match status" value="2"/>
</dbReference>
<feature type="compositionally biased region" description="Polar residues" evidence="1">
    <location>
        <begin position="165"/>
        <end position="178"/>
    </location>
</feature>
<reference evidence="3" key="1">
    <citation type="submission" date="2024-04" db="UniProtKB">
        <authorList>
            <consortium name="EnsemblMetazoa"/>
        </authorList>
    </citation>
    <scope>IDENTIFICATION</scope>
    <source>
        <strain evidence="3">EBRO</strain>
    </source>
</reference>
<dbReference type="InterPro" id="IPR000210">
    <property type="entry name" value="BTB/POZ_dom"/>
</dbReference>
<evidence type="ECO:0000259" key="2">
    <source>
        <dbReference type="PROSITE" id="PS50097"/>
    </source>
</evidence>
<keyword evidence="4" id="KW-1185">Reference proteome</keyword>
<name>A0AAG5DS31_ANOAO</name>
<proteinExistence type="predicted"/>
<organism evidence="3 4">
    <name type="scientific">Anopheles atroparvus</name>
    <name type="common">European mosquito</name>
    <dbReference type="NCBI Taxonomy" id="41427"/>
    <lineage>
        <taxon>Eukaryota</taxon>
        <taxon>Metazoa</taxon>
        <taxon>Ecdysozoa</taxon>
        <taxon>Arthropoda</taxon>
        <taxon>Hexapoda</taxon>
        <taxon>Insecta</taxon>
        <taxon>Pterygota</taxon>
        <taxon>Neoptera</taxon>
        <taxon>Endopterygota</taxon>
        <taxon>Diptera</taxon>
        <taxon>Nematocera</taxon>
        <taxon>Culicoidea</taxon>
        <taxon>Culicidae</taxon>
        <taxon>Anophelinae</taxon>
        <taxon>Anopheles</taxon>
    </lineage>
</organism>
<accession>A0AAG5DS31</accession>
<evidence type="ECO:0000256" key="1">
    <source>
        <dbReference type="SAM" id="MobiDB-lite"/>
    </source>
</evidence>
<protein>
    <recommendedName>
        <fullName evidence="2">BTB domain-containing protein</fullName>
    </recommendedName>
</protein>
<dbReference type="Proteomes" id="UP000075880">
    <property type="component" value="Unassembled WGS sequence"/>
</dbReference>
<feature type="domain" description="BTB" evidence="2">
    <location>
        <begin position="21"/>
        <end position="89"/>
    </location>
</feature>
<evidence type="ECO:0000313" key="3">
    <source>
        <dbReference type="EnsemblMetazoa" id="ENSAATROPP013765"/>
    </source>
</evidence>
<dbReference type="EnsemblMetazoa" id="ENSAATROPT015324">
    <property type="protein sequence ID" value="ENSAATROPP013765"/>
    <property type="gene ID" value="ENSAATROPG012476"/>
</dbReference>